<accession>A0A3R7FT69</accession>
<name>A0A3R7FT69_CLOSI</name>
<evidence type="ECO:0000313" key="2">
    <source>
        <dbReference type="Proteomes" id="UP000286415"/>
    </source>
</evidence>
<dbReference type="EMBL" id="NIRI02000013">
    <property type="protein sequence ID" value="KAG5453230.1"/>
    <property type="molecule type" value="Genomic_DNA"/>
</dbReference>
<dbReference type="InParanoid" id="A0A3R7FT69"/>
<evidence type="ECO:0000313" key="1">
    <source>
        <dbReference type="EMBL" id="KAG5453230.1"/>
    </source>
</evidence>
<sequence length="107" mass="11805">MAHLVVSNSAKDLTVSKFAALSLIGFASEMTLLGGLHCKTEERSRLTVSSQPNQCGSRDKIDYQYVKNRAVDKQKFCKMHSFANKFGFAKDSPGNQLNLSFVVFPGN</sequence>
<comment type="caution">
    <text evidence="1">The sequence shown here is derived from an EMBL/GenBank/DDBJ whole genome shotgun (WGS) entry which is preliminary data.</text>
</comment>
<gene>
    <name evidence="1" type="ORF">CSKR_111919</name>
</gene>
<proteinExistence type="predicted"/>
<dbReference type="AlphaFoldDB" id="A0A3R7FT69"/>
<reference evidence="1 2" key="1">
    <citation type="journal article" date="2018" name="Biotechnol. Adv.">
        <title>Improved genomic resources and new bioinformatic workflow for the carcinogenic parasite Clonorchis sinensis: Biotechnological implications.</title>
        <authorList>
            <person name="Wang D."/>
            <person name="Korhonen P.K."/>
            <person name="Gasser R.B."/>
            <person name="Young N.D."/>
        </authorList>
    </citation>
    <scope>NUCLEOTIDE SEQUENCE [LARGE SCALE GENOMIC DNA]</scope>
    <source>
        <strain evidence="1">Cs-k2</strain>
    </source>
</reference>
<dbReference type="Proteomes" id="UP000286415">
    <property type="component" value="Unassembled WGS sequence"/>
</dbReference>
<keyword evidence="2" id="KW-1185">Reference proteome</keyword>
<reference evidence="1 2" key="2">
    <citation type="journal article" date="2021" name="Genomics">
        <title>High-quality reference genome for Clonorchis sinensis.</title>
        <authorList>
            <person name="Young N.D."/>
            <person name="Stroehlein A.J."/>
            <person name="Kinkar L."/>
            <person name="Wang T."/>
            <person name="Sohn W.M."/>
            <person name="Chang B.C.H."/>
            <person name="Kaur P."/>
            <person name="Weisz D."/>
            <person name="Dudchenko O."/>
            <person name="Aiden E.L."/>
            <person name="Korhonen P.K."/>
            <person name="Gasser R.B."/>
        </authorList>
    </citation>
    <scope>NUCLEOTIDE SEQUENCE [LARGE SCALE GENOMIC DNA]</scope>
    <source>
        <strain evidence="1">Cs-k2</strain>
    </source>
</reference>
<protein>
    <submittedName>
        <fullName evidence="1">Uncharacterized protein</fullName>
    </submittedName>
</protein>
<organism evidence="1 2">
    <name type="scientific">Clonorchis sinensis</name>
    <name type="common">Chinese liver fluke</name>
    <dbReference type="NCBI Taxonomy" id="79923"/>
    <lineage>
        <taxon>Eukaryota</taxon>
        <taxon>Metazoa</taxon>
        <taxon>Spiralia</taxon>
        <taxon>Lophotrochozoa</taxon>
        <taxon>Platyhelminthes</taxon>
        <taxon>Trematoda</taxon>
        <taxon>Digenea</taxon>
        <taxon>Opisthorchiida</taxon>
        <taxon>Opisthorchiata</taxon>
        <taxon>Opisthorchiidae</taxon>
        <taxon>Clonorchis</taxon>
    </lineage>
</organism>